<dbReference type="GO" id="GO:0003700">
    <property type="term" value="F:DNA-binding transcription factor activity"/>
    <property type="evidence" value="ECO:0007669"/>
    <property type="project" value="TreeGrafter"/>
</dbReference>
<evidence type="ECO:0000259" key="5">
    <source>
        <dbReference type="PROSITE" id="PS50977"/>
    </source>
</evidence>
<name>A0A248K0R0_9PROT</name>
<evidence type="ECO:0000256" key="1">
    <source>
        <dbReference type="ARBA" id="ARBA00023015"/>
    </source>
</evidence>
<dbReference type="InterPro" id="IPR036271">
    <property type="entry name" value="Tet_transcr_reg_TetR-rel_C_sf"/>
</dbReference>
<evidence type="ECO:0000313" key="7">
    <source>
        <dbReference type="Proteomes" id="UP000197153"/>
    </source>
</evidence>
<dbReference type="SUPFAM" id="SSF48498">
    <property type="entry name" value="Tetracyclin repressor-like, C-terminal domain"/>
    <property type="match status" value="1"/>
</dbReference>
<dbReference type="PRINTS" id="PR00455">
    <property type="entry name" value="HTHTETR"/>
</dbReference>
<dbReference type="AlphaFoldDB" id="A0A248K0R0"/>
<dbReference type="EMBL" id="CP022112">
    <property type="protein sequence ID" value="ASG24321.1"/>
    <property type="molecule type" value="Genomic_DNA"/>
</dbReference>
<dbReference type="Gene3D" id="1.10.357.10">
    <property type="entry name" value="Tetracycline Repressor, domain 2"/>
    <property type="match status" value="1"/>
</dbReference>
<gene>
    <name evidence="6" type="ORF">Y958_25830</name>
</gene>
<sequence>MGQACSGRGRLVNGRCKRTGLSRCSVTIAVAGNFRSGATRYAIAAFRLKNLPKEGAAPVRRDAQDRRERLITAAAALFQCHGYHVALEAIATEAGVGRATLYRNFADRRALALAVFERQLAALAQDWAGTGGDQAAFYPFLCRIARQAVLHGPLIASLEAEEDGPALIQGLHRLLDAVLAPPLASAQAVGLVRADLTVGELHRAAKMLVGAAERLAVEAQEQALAEALALLVEGLRPR</sequence>
<evidence type="ECO:0000256" key="3">
    <source>
        <dbReference type="ARBA" id="ARBA00023163"/>
    </source>
</evidence>
<dbReference type="PROSITE" id="PS50977">
    <property type="entry name" value="HTH_TETR_2"/>
    <property type="match status" value="1"/>
</dbReference>
<dbReference type="InterPro" id="IPR009057">
    <property type="entry name" value="Homeodomain-like_sf"/>
</dbReference>
<protein>
    <submittedName>
        <fullName evidence="6">TetR family transcriptional regulator</fullName>
    </submittedName>
</protein>
<dbReference type="PANTHER" id="PTHR30055">
    <property type="entry name" value="HTH-TYPE TRANSCRIPTIONAL REGULATOR RUTR"/>
    <property type="match status" value="1"/>
</dbReference>
<dbReference type="Pfam" id="PF21597">
    <property type="entry name" value="TetR_C_43"/>
    <property type="match status" value="1"/>
</dbReference>
<dbReference type="Proteomes" id="UP000197153">
    <property type="component" value="Chromosome 3"/>
</dbReference>
<evidence type="ECO:0000256" key="2">
    <source>
        <dbReference type="ARBA" id="ARBA00023125"/>
    </source>
</evidence>
<feature type="domain" description="HTH tetR-type" evidence="5">
    <location>
        <begin position="64"/>
        <end position="123"/>
    </location>
</feature>
<dbReference type="PANTHER" id="PTHR30055:SF234">
    <property type="entry name" value="HTH-TYPE TRANSCRIPTIONAL REGULATOR BETI"/>
    <property type="match status" value="1"/>
</dbReference>
<proteinExistence type="predicted"/>
<organism evidence="6 7">
    <name type="scientific">Nitrospirillum viridazoti CBAmc</name>
    <dbReference type="NCBI Taxonomy" id="1441467"/>
    <lineage>
        <taxon>Bacteria</taxon>
        <taxon>Pseudomonadati</taxon>
        <taxon>Pseudomonadota</taxon>
        <taxon>Alphaproteobacteria</taxon>
        <taxon>Rhodospirillales</taxon>
        <taxon>Azospirillaceae</taxon>
        <taxon>Nitrospirillum</taxon>
        <taxon>Nitrospirillum viridazoti</taxon>
    </lineage>
</organism>
<feature type="DNA-binding region" description="H-T-H motif" evidence="4">
    <location>
        <begin position="86"/>
        <end position="105"/>
    </location>
</feature>
<evidence type="ECO:0000313" key="6">
    <source>
        <dbReference type="EMBL" id="ASG24321.1"/>
    </source>
</evidence>
<dbReference type="GO" id="GO:0000976">
    <property type="term" value="F:transcription cis-regulatory region binding"/>
    <property type="evidence" value="ECO:0007669"/>
    <property type="project" value="TreeGrafter"/>
</dbReference>
<evidence type="ECO:0000256" key="4">
    <source>
        <dbReference type="PROSITE-ProRule" id="PRU00335"/>
    </source>
</evidence>
<reference evidence="6 7" key="1">
    <citation type="submission" date="2017-06" db="EMBL/GenBank/DDBJ databases">
        <title>Complete genome sequence of Nitrospirillum amazonense strain CBAmC, an endophytic nitrogen-fixing and plant growth-promoting bacterium, isolated from sugarcane.</title>
        <authorList>
            <person name="Schwab S."/>
            <person name="dos Santos Teixeira K.R."/>
            <person name="Simoes Araujo J.L."/>
            <person name="Soares Vidal M."/>
            <person name="Borges de Freitas H.R."/>
            <person name="Rivello Crivelaro A.L."/>
            <person name="Bueno de Camargo Nunes A."/>
            <person name="dos Santos C.M."/>
            <person name="Palmeira da Silva Rosa D."/>
            <person name="da Silva Padilha D."/>
            <person name="da Silva E."/>
            <person name="Araujo Terra L."/>
            <person name="Soares Mendes V."/>
            <person name="Farinelli L."/>
            <person name="Magalhaes Cruz L."/>
            <person name="Baldani J.I."/>
        </authorList>
    </citation>
    <scope>NUCLEOTIDE SEQUENCE [LARGE SCALE GENOMIC DNA]</scope>
    <source>
        <strain evidence="6 7">CBAmC</strain>
    </source>
</reference>
<keyword evidence="2 4" id="KW-0238">DNA-binding</keyword>
<dbReference type="InterPro" id="IPR049445">
    <property type="entry name" value="TetR_SbtR-like_C"/>
</dbReference>
<dbReference type="SUPFAM" id="SSF46689">
    <property type="entry name" value="Homeodomain-like"/>
    <property type="match status" value="1"/>
</dbReference>
<accession>A0A248K0R0</accession>
<keyword evidence="3" id="KW-0804">Transcription</keyword>
<keyword evidence="7" id="KW-1185">Reference proteome</keyword>
<dbReference type="KEGG" id="nao:Y958_25830"/>
<keyword evidence="1" id="KW-0805">Transcription regulation</keyword>
<dbReference type="Pfam" id="PF00440">
    <property type="entry name" value="TetR_N"/>
    <property type="match status" value="1"/>
</dbReference>
<dbReference type="InterPro" id="IPR001647">
    <property type="entry name" value="HTH_TetR"/>
</dbReference>
<dbReference type="InterPro" id="IPR050109">
    <property type="entry name" value="HTH-type_TetR-like_transc_reg"/>
</dbReference>